<evidence type="ECO:0000259" key="15">
    <source>
        <dbReference type="PROSITE" id="PS51194"/>
    </source>
</evidence>
<dbReference type="InterPro" id="IPR011545">
    <property type="entry name" value="DEAD/DEAH_box_helicase_dom"/>
</dbReference>
<dbReference type="Gene3D" id="3.40.50.300">
    <property type="entry name" value="P-loop containing nucleotide triphosphate hydrolases"/>
    <property type="match status" value="2"/>
</dbReference>
<dbReference type="Pfam" id="PF07717">
    <property type="entry name" value="OB_NTP_bind"/>
    <property type="match status" value="1"/>
</dbReference>
<feature type="region of interest" description="Disordered" evidence="13">
    <location>
        <begin position="1216"/>
        <end position="1260"/>
    </location>
</feature>
<dbReference type="GO" id="GO:0016787">
    <property type="term" value="F:hydrolase activity"/>
    <property type="evidence" value="ECO:0007669"/>
    <property type="project" value="UniProtKB-KW"/>
</dbReference>
<keyword evidence="5" id="KW-0547">Nucleotide-binding</keyword>
<proteinExistence type="inferred from homology"/>
<comment type="catalytic activity">
    <reaction evidence="12">
        <text>ATP + H2O = ADP + phosphate + H(+)</text>
        <dbReference type="Rhea" id="RHEA:13065"/>
        <dbReference type="ChEBI" id="CHEBI:15377"/>
        <dbReference type="ChEBI" id="CHEBI:15378"/>
        <dbReference type="ChEBI" id="CHEBI:30616"/>
        <dbReference type="ChEBI" id="CHEBI:43474"/>
        <dbReference type="ChEBI" id="CHEBI:456216"/>
        <dbReference type="EC" id="3.6.4.13"/>
    </reaction>
</comment>
<dbReference type="PANTHER" id="PTHR18934:SF91">
    <property type="entry name" value="PRE-MRNA-SPLICING FACTOR ATP-DEPENDENT RNA HELICASE PRP16"/>
    <property type="match status" value="1"/>
</dbReference>
<keyword evidence="8" id="KW-0067">ATP-binding</keyword>
<feature type="region of interest" description="Disordered" evidence="13">
    <location>
        <begin position="507"/>
        <end position="531"/>
    </location>
</feature>
<evidence type="ECO:0000256" key="12">
    <source>
        <dbReference type="ARBA" id="ARBA00047984"/>
    </source>
</evidence>
<dbReference type="Pfam" id="PF00270">
    <property type="entry name" value="DEAD"/>
    <property type="match status" value="1"/>
</dbReference>
<evidence type="ECO:0000256" key="8">
    <source>
        <dbReference type="ARBA" id="ARBA00022840"/>
    </source>
</evidence>
<feature type="compositionally biased region" description="Basic and acidic residues" evidence="13">
    <location>
        <begin position="135"/>
        <end position="159"/>
    </location>
</feature>
<evidence type="ECO:0000256" key="2">
    <source>
        <dbReference type="ARBA" id="ARBA00012552"/>
    </source>
</evidence>
<accession>A0AAW1QX26</accession>
<comment type="caution">
    <text evidence="16">The sequence shown here is derived from an EMBL/GenBank/DDBJ whole genome shotgun (WGS) entry which is preliminary data.</text>
</comment>
<feature type="compositionally biased region" description="Acidic residues" evidence="13">
    <location>
        <begin position="516"/>
        <end position="527"/>
    </location>
</feature>
<feature type="domain" description="Helicase C-terminal" evidence="15">
    <location>
        <begin position="760"/>
        <end position="936"/>
    </location>
</feature>
<feature type="compositionally biased region" description="Basic residues" evidence="13">
    <location>
        <begin position="160"/>
        <end position="177"/>
    </location>
</feature>
<keyword evidence="7" id="KW-0347">Helicase</keyword>
<evidence type="ECO:0000256" key="11">
    <source>
        <dbReference type="ARBA" id="ARBA00038040"/>
    </source>
</evidence>
<dbReference type="EMBL" id="JALJOS010000022">
    <property type="protein sequence ID" value="KAK9826027.1"/>
    <property type="molecule type" value="Genomic_DNA"/>
</dbReference>
<feature type="compositionally biased region" description="Low complexity" evidence="13">
    <location>
        <begin position="204"/>
        <end position="215"/>
    </location>
</feature>
<comment type="subcellular location">
    <subcellularLocation>
        <location evidence="1">Nucleus</location>
    </subcellularLocation>
</comment>
<dbReference type="GO" id="GO:0000398">
    <property type="term" value="P:mRNA splicing, via spliceosome"/>
    <property type="evidence" value="ECO:0007669"/>
    <property type="project" value="UniProtKB-ARBA"/>
</dbReference>
<keyword evidence="3" id="KW-0507">mRNA processing</keyword>
<dbReference type="CDD" id="cd18791">
    <property type="entry name" value="SF2_C_RHA"/>
    <property type="match status" value="1"/>
</dbReference>
<evidence type="ECO:0000259" key="14">
    <source>
        <dbReference type="PROSITE" id="PS51192"/>
    </source>
</evidence>
<keyword evidence="17" id="KW-1185">Reference proteome</keyword>
<feature type="region of interest" description="Disordered" evidence="13">
    <location>
        <begin position="1"/>
        <end position="26"/>
    </location>
</feature>
<dbReference type="Gene3D" id="1.20.120.1080">
    <property type="match status" value="1"/>
</dbReference>
<evidence type="ECO:0000313" key="16">
    <source>
        <dbReference type="EMBL" id="KAK9826027.1"/>
    </source>
</evidence>
<evidence type="ECO:0000256" key="6">
    <source>
        <dbReference type="ARBA" id="ARBA00022801"/>
    </source>
</evidence>
<keyword evidence="4" id="KW-0747">Spliceosome</keyword>
<dbReference type="AlphaFoldDB" id="A0AAW1QX26"/>
<evidence type="ECO:0000256" key="7">
    <source>
        <dbReference type="ARBA" id="ARBA00022806"/>
    </source>
</evidence>
<dbReference type="PROSITE" id="PS00690">
    <property type="entry name" value="DEAH_ATP_HELICASE"/>
    <property type="match status" value="1"/>
</dbReference>
<evidence type="ECO:0000256" key="1">
    <source>
        <dbReference type="ARBA" id="ARBA00004123"/>
    </source>
</evidence>
<feature type="domain" description="Helicase ATP-binding" evidence="14">
    <location>
        <begin position="575"/>
        <end position="738"/>
    </location>
</feature>
<comment type="similarity">
    <text evidence="11">Belongs to the DEAD box helicase family. DEAH subfamily. PRP16 sub-subfamily.</text>
</comment>
<evidence type="ECO:0000256" key="13">
    <source>
        <dbReference type="SAM" id="MobiDB-lite"/>
    </source>
</evidence>
<feature type="compositionally biased region" description="Basic and acidic residues" evidence="13">
    <location>
        <begin position="113"/>
        <end position="125"/>
    </location>
</feature>
<protein>
    <recommendedName>
        <fullName evidence="2">RNA helicase</fullName>
        <ecNumber evidence="2">3.6.4.13</ecNumber>
    </recommendedName>
</protein>
<organism evidence="16 17">
    <name type="scientific">Apatococcus lobatus</name>
    <dbReference type="NCBI Taxonomy" id="904363"/>
    <lineage>
        <taxon>Eukaryota</taxon>
        <taxon>Viridiplantae</taxon>
        <taxon>Chlorophyta</taxon>
        <taxon>core chlorophytes</taxon>
        <taxon>Trebouxiophyceae</taxon>
        <taxon>Chlorellales</taxon>
        <taxon>Chlorellaceae</taxon>
        <taxon>Apatococcus</taxon>
    </lineage>
</organism>
<dbReference type="PROSITE" id="PS51194">
    <property type="entry name" value="HELICASE_CTER"/>
    <property type="match status" value="1"/>
</dbReference>
<evidence type="ECO:0000256" key="9">
    <source>
        <dbReference type="ARBA" id="ARBA00023187"/>
    </source>
</evidence>
<feature type="compositionally biased region" description="Basic and acidic residues" evidence="13">
    <location>
        <begin position="178"/>
        <end position="203"/>
    </location>
</feature>
<dbReference type="InterPro" id="IPR011709">
    <property type="entry name" value="DEAD-box_helicase_OB_fold"/>
</dbReference>
<reference evidence="16 17" key="1">
    <citation type="journal article" date="2024" name="Nat. Commun.">
        <title>Phylogenomics reveals the evolutionary origins of lichenization in chlorophyte algae.</title>
        <authorList>
            <person name="Puginier C."/>
            <person name="Libourel C."/>
            <person name="Otte J."/>
            <person name="Skaloud P."/>
            <person name="Haon M."/>
            <person name="Grisel S."/>
            <person name="Petersen M."/>
            <person name="Berrin J.G."/>
            <person name="Delaux P.M."/>
            <person name="Dal Grande F."/>
            <person name="Keller J."/>
        </authorList>
    </citation>
    <scope>NUCLEOTIDE SEQUENCE [LARGE SCALE GENOMIC DNA]</scope>
    <source>
        <strain evidence="16 17">SAG 2145</strain>
    </source>
</reference>
<feature type="compositionally biased region" description="Low complexity" evidence="13">
    <location>
        <begin position="1245"/>
        <end position="1260"/>
    </location>
</feature>
<name>A0AAW1QX26_9CHLO</name>
<dbReference type="Pfam" id="PF21010">
    <property type="entry name" value="HA2_C"/>
    <property type="match status" value="1"/>
</dbReference>
<dbReference type="InterPro" id="IPR002464">
    <property type="entry name" value="DNA/RNA_helicase_DEAH_CS"/>
</dbReference>
<feature type="compositionally biased region" description="Basic and acidic residues" evidence="13">
    <location>
        <begin position="310"/>
        <end position="331"/>
    </location>
</feature>
<sequence length="1260" mass="140782">MTEAEEQGGLVVPARPEQHVFKAPTPRTSVLGLDKLAQRKREANGIASASQGKRSRLAFEGAEDAQDPSEAVGKPIEDEPSTSAQGSRRQYRGHRIDTPSHPGGVNTQVKASIDQRRKDREREGHVASSSHQRRRDANGADHSSKRHRSDDDRGRPSRDHHGHGHSKRATSPHHHRHREEGRSRSESRGRGDWESTPHRRTGDDWSSTPQRSSSRGPGGDPSPWESRGGGDTPRHRGSSWDPLASPAPSPARPGSGSGSTPYRGKSNVRWQRAEASPAITPSWKANSWNRPGDDGAAGDRSPDYHPAPIDADKDNDPQWRAREAAVDREWYDQEEGGGGVDESHNPFVGDEALFEKRSTEMAKKMTRRDGSTMSLAQSQRASQLQKDMNAWEENRLMTSGVARLREVDTDFDDEARVLLLVHDTRPPFLDSKFSFRRQTQPVMPLKDPTSDMAVIARNGSNLVKEVRITKEKNKHRARFWEVAGSKMAKITGMTEGEKEEARVAKDNLAQEQGEDKVEEEVASDDDEAGRRQYKKSNQFKTHLKSSQAQSDFAKNRTLAEQRRFLPVWDTREDLLQIIRENQVVVVVGETGSGKTTQMTQFLHEDKYTHYGVVGCTQPRRVAAMSVAKRVSEEMGVELGQEVGYAIRFEDCTSSKTVIKYMTDGVLLRETLREGDLDNYSAVIMDEAHERSLNTDVLFGILKKVVARRRDFKLIVTSATLDADKFANFFGSVPVFRIPGRTFPVETMFSKTPQEDYVDAAVKQAIAIHLGHPEGDILIFMTGQEEIESTCFSLQDRLERLGEGVPELLILPIYSQLPSDLQAKIFDKAEGGVRKCIVSTNIAETSLTVDGILYVIDTGYCKLKVYNPKMGMDALTVFPCSQAASSQRAGRAGRTGPGTCWRLFTEQAFRNEMLETTVPEIQRTNLGNVVLLLKSLNVERVQEFDFMDRPPDDNIANSLYQLWVLGALDNTGALTDLGKKMVEFPLDPPLSKMLLVGAQLGCAAEVLTVVSMLSVPGVFFRPPERAEESDAAREKFFVPESDHLTLLHTYQQWKANGYNGEWCNDHFINSKGMRKAKEVRSQLLDILQQQKLEVSSAGSDWDIVRKAICSAYFHNAAKMRGIGEYVNCRSAIPCHLHPSSALYGLGYTPDYIVYHELVFTSKEYMQCVTAVEPEWLAELGPMFFSIKESDRSRLDQRAKERAAKEAMRQEMEEAAGKVAAQGVVSTKQAATEQERQRSSIVHPGSRTPRTPLTTPRRTFGL</sequence>
<dbReference type="SMART" id="SM00847">
    <property type="entry name" value="HA2"/>
    <property type="match status" value="1"/>
</dbReference>
<evidence type="ECO:0000256" key="10">
    <source>
        <dbReference type="ARBA" id="ARBA00023242"/>
    </source>
</evidence>
<keyword evidence="9" id="KW-0508">mRNA splicing</keyword>
<dbReference type="PROSITE" id="PS51192">
    <property type="entry name" value="HELICASE_ATP_BIND_1"/>
    <property type="match status" value="1"/>
</dbReference>
<dbReference type="InterPro" id="IPR014001">
    <property type="entry name" value="Helicase_ATP-bd"/>
</dbReference>
<keyword evidence="6" id="KW-0378">Hydrolase</keyword>
<dbReference type="SMART" id="SM00487">
    <property type="entry name" value="DEXDc"/>
    <property type="match status" value="1"/>
</dbReference>
<evidence type="ECO:0000256" key="3">
    <source>
        <dbReference type="ARBA" id="ARBA00022664"/>
    </source>
</evidence>
<dbReference type="SUPFAM" id="SSF52540">
    <property type="entry name" value="P-loop containing nucleoside triphosphate hydrolases"/>
    <property type="match status" value="1"/>
</dbReference>
<evidence type="ECO:0000256" key="5">
    <source>
        <dbReference type="ARBA" id="ARBA00022741"/>
    </source>
</evidence>
<dbReference type="FunFam" id="3.40.50.300:FF:000007">
    <property type="entry name" value="Pre-mRNA-splicing factor ATP-dependent RNA helicase"/>
    <property type="match status" value="1"/>
</dbReference>
<dbReference type="Pfam" id="PF00271">
    <property type="entry name" value="Helicase_C"/>
    <property type="match status" value="1"/>
</dbReference>
<gene>
    <name evidence="16" type="ORF">WJX74_006575</name>
</gene>
<dbReference type="InterPro" id="IPR048333">
    <property type="entry name" value="HA2_WH"/>
</dbReference>
<dbReference type="GO" id="GO:0005681">
    <property type="term" value="C:spliceosomal complex"/>
    <property type="evidence" value="ECO:0007669"/>
    <property type="project" value="UniProtKB-KW"/>
</dbReference>
<dbReference type="FunFam" id="1.20.120.1080:FF:000018">
    <property type="entry name" value="Pre-mRNA-splicing factor ATP-dependent RNA helicase prp16"/>
    <property type="match status" value="1"/>
</dbReference>
<dbReference type="PANTHER" id="PTHR18934">
    <property type="entry name" value="ATP-DEPENDENT RNA HELICASE"/>
    <property type="match status" value="1"/>
</dbReference>
<dbReference type="GO" id="GO:0003723">
    <property type="term" value="F:RNA binding"/>
    <property type="evidence" value="ECO:0007669"/>
    <property type="project" value="TreeGrafter"/>
</dbReference>
<dbReference type="Proteomes" id="UP001438707">
    <property type="component" value="Unassembled WGS sequence"/>
</dbReference>
<feature type="compositionally biased region" description="Low complexity" evidence="13">
    <location>
        <begin position="252"/>
        <end position="261"/>
    </location>
</feature>
<dbReference type="InterPro" id="IPR007502">
    <property type="entry name" value="Helicase-assoc_dom"/>
</dbReference>
<feature type="region of interest" description="Disordered" evidence="13">
    <location>
        <begin position="40"/>
        <end position="347"/>
    </location>
</feature>
<evidence type="ECO:0000256" key="4">
    <source>
        <dbReference type="ARBA" id="ARBA00022728"/>
    </source>
</evidence>
<dbReference type="InterPro" id="IPR027417">
    <property type="entry name" value="P-loop_NTPase"/>
</dbReference>
<dbReference type="GO" id="GO:0003724">
    <property type="term" value="F:RNA helicase activity"/>
    <property type="evidence" value="ECO:0007669"/>
    <property type="project" value="UniProtKB-EC"/>
</dbReference>
<dbReference type="Pfam" id="PF04408">
    <property type="entry name" value="WHD_HA2"/>
    <property type="match status" value="1"/>
</dbReference>
<dbReference type="FunFam" id="3.40.50.300:FF:000615">
    <property type="entry name" value="pre-mRNA-splicing factor ATP-dependent RNA helicase DEAH7"/>
    <property type="match status" value="1"/>
</dbReference>
<dbReference type="InterPro" id="IPR001650">
    <property type="entry name" value="Helicase_C-like"/>
</dbReference>
<keyword evidence="10" id="KW-0539">Nucleus</keyword>
<dbReference type="EC" id="3.6.4.13" evidence="2"/>
<dbReference type="SMART" id="SM00490">
    <property type="entry name" value="HELICc"/>
    <property type="match status" value="1"/>
</dbReference>
<dbReference type="GO" id="GO:0005524">
    <property type="term" value="F:ATP binding"/>
    <property type="evidence" value="ECO:0007669"/>
    <property type="project" value="UniProtKB-KW"/>
</dbReference>
<evidence type="ECO:0000313" key="17">
    <source>
        <dbReference type="Proteomes" id="UP001438707"/>
    </source>
</evidence>